<evidence type="ECO:0000313" key="2">
    <source>
        <dbReference type="EMBL" id="EKR98334.1"/>
    </source>
</evidence>
<dbReference type="Proteomes" id="UP000001343">
    <property type="component" value="Unassembled WGS sequence"/>
</dbReference>
<name>A0AA87SUV6_9LEPT</name>
<protein>
    <submittedName>
        <fullName evidence="2">Uncharacterized protein</fullName>
    </submittedName>
</protein>
<keyword evidence="1" id="KW-1133">Transmembrane helix</keyword>
<keyword evidence="1" id="KW-0472">Membrane</keyword>
<feature type="transmembrane region" description="Helical" evidence="1">
    <location>
        <begin position="32"/>
        <end position="51"/>
    </location>
</feature>
<gene>
    <name evidence="2" type="ORF">LEP1GSC125_1294</name>
</gene>
<organism evidence="2 3">
    <name type="scientific">Leptospira mayottensis 200901122</name>
    <dbReference type="NCBI Taxonomy" id="1193010"/>
    <lineage>
        <taxon>Bacteria</taxon>
        <taxon>Pseudomonadati</taxon>
        <taxon>Spirochaetota</taxon>
        <taxon>Spirochaetia</taxon>
        <taxon>Leptospirales</taxon>
        <taxon>Leptospiraceae</taxon>
        <taxon>Leptospira</taxon>
    </lineage>
</organism>
<evidence type="ECO:0000313" key="3">
    <source>
        <dbReference type="Proteomes" id="UP000001343"/>
    </source>
</evidence>
<proteinExistence type="predicted"/>
<comment type="caution">
    <text evidence="2">The sequence shown here is derived from an EMBL/GenBank/DDBJ whole genome shotgun (WGS) entry which is preliminary data.</text>
</comment>
<sequence length="77" mass="9161">MWNGVILNLISLMRSSDPDRDQYPIRQSFVNIFQTLSLILVLLSFFTPFHLHTHPSRNRSSYEEFLLKIRAYILFDS</sequence>
<dbReference type="EMBL" id="AKWM02000080">
    <property type="protein sequence ID" value="EKR98334.1"/>
    <property type="molecule type" value="Genomic_DNA"/>
</dbReference>
<reference evidence="2 3" key="1">
    <citation type="journal article" date="2014" name="Int. J. Syst. Evol. Microbiol.">
        <title>Leptospira mayottensis sp. nov., a pathogenic species of the genus Leptospira isolated from humans.</title>
        <authorList>
            <person name="Bourhy P."/>
            <person name="Collet L."/>
            <person name="Brisse S."/>
            <person name="Picardeau M."/>
        </authorList>
    </citation>
    <scope>NUCLEOTIDE SEQUENCE [LARGE SCALE GENOMIC DNA]</scope>
    <source>
        <strain evidence="2 3">200901122</strain>
    </source>
</reference>
<keyword evidence="1" id="KW-0812">Transmembrane</keyword>
<dbReference type="AlphaFoldDB" id="A0AA87SUV6"/>
<evidence type="ECO:0000256" key="1">
    <source>
        <dbReference type="SAM" id="Phobius"/>
    </source>
</evidence>
<accession>A0AA87SUV6</accession>